<name>A0A8J3EWM6_9BACI</name>
<dbReference type="InterPro" id="IPR025013">
    <property type="entry name" value="DUF3907"/>
</dbReference>
<dbReference type="AlphaFoldDB" id="A0A8J3EWM6"/>
<keyword evidence="2" id="KW-1185">Reference proteome</keyword>
<organism evidence="1 2">
    <name type="scientific">Gottfriedia solisilvae</name>
    <dbReference type="NCBI Taxonomy" id="1516104"/>
    <lineage>
        <taxon>Bacteria</taxon>
        <taxon>Bacillati</taxon>
        <taxon>Bacillota</taxon>
        <taxon>Bacilli</taxon>
        <taxon>Bacillales</taxon>
        <taxon>Bacillaceae</taxon>
        <taxon>Gottfriedia</taxon>
    </lineage>
</organism>
<dbReference type="RefSeq" id="WP_087999352.1">
    <property type="nucleotide sequence ID" value="NZ_BMHB01000001.1"/>
</dbReference>
<gene>
    <name evidence="1" type="ORF">GCM10007380_11360</name>
</gene>
<evidence type="ECO:0000313" key="2">
    <source>
        <dbReference type="Proteomes" id="UP000626244"/>
    </source>
</evidence>
<dbReference type="EMBL" id="BMHB01000001">
    <property type="protein sequence ID" value="GGI12138.1"/>
    <property type="molecule type" value="Genomic_DNA"/>
</dbReference>
<accession>A0A8J3EWM6</accession>
<sequence>MSNKMVEHQLKIVGHQLGIVGLECNMFLNKHSLPSFQQENSTINQSYMESILTSLRRISVYCEDAREVCEKILSGGFHKATAEETLHKIYHRCIAEFFSPKNDAWYENSRAAYTGNQAITFYKEVPHSIQALFAKLEKVFQQMREELEYYETDYSTKKMQQYKQ</sequence>
<dbReference type="Proteomes" id="UP000626244">
    <property type="component" value="Unassembled WGS sequence"/>
</dbReference>
<evidence type="ECO:0000313" key="1">
    <source>
        <dbReference type="EMBL" id="GGI12138.1"/>
    </source>
</evidence>
<dbReference type="OrthoDB" id="2691359at2"/>
<dbReference type="Pfam" id="PF13047">
    <property type="entry name" value="DUF3907"/>
    <property type="match status" value="1"/>
</dbReference>
<protein>
    <recommendedName>
        <fullName evidence="3">DUF3907 family protein</fullName>
    </recommendedName>
</protein>
<evidence type="ECO:0008006" key="3">
    <source>
        <dbReference type="Google" id="ProtNLM"/>
    </source>
</evidence>
<reference evidence="2" key="1">
    <citation type="journal article" date="2019" name="Int. J. Syst. Evol. Microbiol.">
        <title>The Global Catalogue of Microorganisms (GCM) 10K type strain sequencing project: providing services to taxonomists for standard genome sequencing and annotation.</title>
        <authorList>
            <consortium name="The Broad Institute Genomics Platform"/>
            <consortium name="The Broad Institute Genome Sequencing Center for Infectious Disease"/>
            <person name="Wu L."/>
            <person name="Ma J."/>
        </authorList>
    </citation>
    <scope>NUCLEOTIDE SEQUENCE [LARGE SCALE GENOMIC DNA]</scope>
    <source>
        <strain evidence="2">CGMCC 1.14993</strain>
    </source>
</reference>
<proteinExistence type="predicted"/>
<comment type="caution">
    <text evidence="1">The sequence shown here is derived from an EMBL/GenBank/DDBJ whole genome shotgun (WGS) entry which is preliminary data.</text>
</comment>